<feature type="binding site" evidence="5">
    <location>
        <position position="245"/>
    </location>
    <ligand>
        <name>substrate</name>
    </ligand>
</feature>
<keyword evidence="1 5" id="KW-0963">Cytoplasm</keyword>
<keyword evidence="9" id="KW-1185">Reference proteome</keyword>
<feature type="transmembrane region" description="Helical" evidence="7">
    <location>
        <begin position="134"/>
        <end position="152"/>
    </location>
</feature>
<protein>
    <recommendedName>
        <fullName evidence="5">Homoserine O-acetyltransferase</fullName>
        <shortName evidence="5">HAT</shortName>
        <ecNumber evidence="5">2.3.1.31</ecNumber>
    </recommendedName>
    <alternativeName>
        <fullName evidence="5">Homoserine transacetylase</fullName>
        <shortName evidence="5">HTA</shortName>
    </alternativeName>
</protein>
<keyword evidence="7" id="KW-0812">Transmembrane</keyword>
<feature type="active site" description="Acyl-thioester intermediate" evidence="5 6">
    <location>
        <position position="141"/>
    </location>
</feature>
<dbReference type="PANTHER" id="PTHR20919:SF0">
    <property type="entry name" value="HOMOSERINE O-SUCCINYLTRANSFERASE"/>
    <property type="match status" value="1"/>
</dbReference>
<sequence length="295" mass="34204">MPVIIPKEIPAFKELEKSVFVMDTQRANTQDIRALKILIFNLMPTKIQTENQLLSLLANSPLQIDISLLSTQSYVGKNTPALHLDKFYKGIDDVKDKKFDGAIVTGAPIELLSYEEVKYWNEFKTVLDFLRKNVTSTMYICWGAMAALYYFYGIRKKVFKDKLSGIYKHKILHSDLLLTNSNDEILMPHSRYARLKEKDIAKHKDLKILLSSKKTGAALLKDEKDVFVLGHPEYFKDTLKLEYERDLSLGLKIKKPCNYFKKNSKISYSWRCDANNIFANWLNYSVYQATPYDIE</sequence>
<keyword evidence="7" id="KW-1133">Transmembrane helix</keyword>
<dbReference type="SUPFAM" id="SSF52317">
    <property type="entry name" value="Class I glutamine amidotransferase-like"/>
    <property type="match status" value="1"/>
</dbReference>
<keyword evidence="7" id="KW-0472">Membrane</keyword>
<evidence type="ECO:0000256" key="1">
    <source>
        <dbReference type="ARBA" id="ARBA00022490"/>
    </source>
</evidence>
<gene>
    <name evidence="8" type="primary">metA</name>
    <name evidence="5" type="synonym">metAA</name>
    <name evidence="8" type="ORF">CAV_1716</name>
</gene>
<feature type="site" description="Important for acyl-CoA specificity" evidence="5">
    <location>
        <position position="110"/>
    </location>
</feature>
<evidence type="ECO:0000256" key="5">
    <source>
        <dbReference type="HAMAP-Rule" id="MF_00295"/>
    </source>
</evidence>
<dbReference type="PIRSF" id="PIRSF000450">
    <property type="entry name" value="H_ser_succinyltr"/>
    <property type="match status" value="1"/>
</dbReference>
<evidence type="ECO:0000313" key="9">
    <source>
        <dbReference type="Proteomes" id="UP000201169"/>
    </source>
</evidence>
<comment type="caution">
    <text evidence="5">Lacks conserved residue(s) required for the propagation of feature annotation.</text>
</comment>
<keyword evidence="3 5" id="KW-0808">Transferase</keyword>
<name>A0A222MZ84_9BACT</name>
<dbReference type="UniPathway" id="UPA00051">
    <property type="reaction ID" value="UER00074"/>
</dbReference>
<comment type="subcellular location">
    <subcellularLocation>
        <location evidence="5">Cytoplasm</location>
    </subcellularLocation>
</comment>
<dbReference type="AlphaFoldDB" id="A0A222MZ84"/>
<evidence type="ECO:0000256" key="2">
    <source>
        <dbReference type="ARBA" id="ARBA00022605"/>
    </source>
</evidence>
<dbReference type="EMBL" id="CP022347">
    <property type="protein sequence ID" value="ASQ31307.1"/>
    <property type="molecule type" value="Genomic_DNA"/>
</dbReference>
<feature type="binding site" evidence="5">
    <location>
        <position position="162"/>
    </location>
    <ligand>
        <name>substrate</name>
    </ligand>
</feature>
<comment type="similarity">
    <text evidence="5">Belongs to the MetA family.</text>
</comment>
<organism evidence="8 9">
    <name type="scientific">Campylobacter avium LMG 24591</name>
    <dbReference type="NCBI Taxonomy" id="522484"/>
    <lineage>
        <taxon>Bacteria</taxon>
        <taxon>Pseudomonadati</taxon>
        <taxon>Campylobacterota</taxon>
        <taxon>Epsilonproteobacteria</taxon>
        <taxon>Campylobacterales</taxon>
        <taxon>Campylobacteraceae</taxon>
        <taxon>Campylobacter</taxon>
    </lineage>
</organism>
<feature type="binding site" evidence="5">
    <location>
        <position position="190"/>
    </location>
    <ligand>
        <name>substrate</name>
    </ligand>
</feature>
<comment type="pathway">
    <text evidence="5">Amino-acid biosynthesis; L-methionine biosynthesis via de novo pathway; O-acetyl-L-homoserine from L-homoserine: step 1/1.</text>
</comment>
<dbReference type="RefSeq" id="WP_094324441.1">
    <property type="nucleotide sequence ID" value="NZ_CP022347.1"/>
</dbReference>
<accession>A0A222MZ84</accession>
<dbReference type="GO" id="GO:0008899">
    <property type="term" value="F:homoserine O-succinyltransferase activity"/>
    <property type="evidence" value="ECO:0007669"/>
    <property type="project" value="UniProtKB-UniRule"/>
</dbReference>
<dbReference type="GO" id="GO:0005737">
    <property type="term" value="C:cytoplasm"/>
    <property type="evidence" value="ECO:0007669"/>
    <property type="project" value="UniProtKB-SubCell"/>
</dbReference>
<feature type="active site" description="Proton acceptor" evidence="5">
    <location>
        <position position="231"/>
    </location>
</feature>
<dbReference type="Gene3D" id="3.40.50.880">
    <property type="match status" value="1"/>
</dbReference>
<feature type="site" description="Important for substrate specificity" evidence="5">
    <location>
        <position position="190"/>
    </location>
</feature>
<evidence type="ECO:0000256" key="3">
    <source>
        <dbReference type="ARBA" id="ARBA00022679"/>
    </source>
</evidence>
<evidence type="ECO:0000256" key="4">
    <source>
        <dbReference type="ARBA" id="ARBA00023315"/>
    </source>
</evidence>
<dbReference type="InterPro" id="IPR005697">
    <property type="entry name" value="HST_MetA"/>
</dbReference>
<evidence type="ECO:0000256" key="7">
    <source>
        <dbReference type="SAM" id="Phobius"/>
    </source>
</evidence>
<dbReference type="InterPro" id="IPR029062">
    <property type="entry name" value="Class_I_gatase-like"/>
</dbReference>
<comment type="function">
    <text evidence="5">Transfers an acetyl group from acetyl-CoA to L-homoserine, forming acetyl-L-homoserine.</text>
</comment>
<evidence type="ECO:0000256" key="6">
    <source>
        <dbReference type="PIRSR" id="PIRSR000450-1"/>
    </source>
</evidence>
<dbReference type="Pfam" id="PF04204">
    <property type="entry name" value="HTS"/>
    <property type="match status" value="1"/>
</dbReference>
<evidence type="ECO:0000313" key="8">
    <source>
        <dbReference type="EMBL" id="ASQ31307.1"/>
    </source>
</evidence>
<dbReference type="KEGG" id="cavi:CAV_1716"/>
<dbReference type="EC" id="2.3.1.31" evidence="5"/>
<dbReference type="HAMAP" id="MF_00295">
    <property type="entry name" value="MetA_acyltransf"/>
    <property type="match status" value="1"/>
</dbReference>
<dbReference type="GO" id="GO:0019281">
    <property type="term" value="P:L-methionine biosynthetic process from homoserine via O-succinyl-L-homoserine and cystathionine"/>
    <property type="evidence" value="ECO:0007669"/>
    <property type="project" value="InterPro"/>
</dbReference>
<dbReference type="InterPro" id="IPR033752">
    <property type="entry name" value="MetA_family"/>
</dbReference>
<reference evidence="8 9" key="1">
    <citation type="submission" date="2017-07" db="EMBL/GenBank/DDBJ databases">
        <title>Analysis of two Campylobacter avium genomes and identification of a novel hippuricase gene.</title>
        <authorList>
            <person name="Miller W.G."/>
            <person name="Chapman M.H."/>
            <person name="Yee E."/>
            <person name="Revez J."/>
            <person name="Bono J.L."/>
            <person name="Rossi M."/>
        </authorList>
    </citation>
    <scope>NUCLEOTIDE SEQUENCE [LARGE SCALE GENOMIC DNA]</scope>
    <source>
        <strain evidence="8 9">LMG 24591</strain>
    </source>
</reference>
<keyword evidence="4 5" id="KW-0012">Acyltransferase</keyword>
<keyword evidence="5" id="KW-0486">Methionine biosynthesis</keyword>
<dbReference type="NCBIfam" id="TIGR01001">
    <property type="entry name" value="metA"/>
    <property type="match status" value="1"/>
</dbReference>
<dbReference type="Proteomes" id="UP000201169">
    <property type="component" value="Chromosome"/>
</dbReference>
<dbReference type="PANTHER" id="PTHR20919">
    <property type="entry name" value="HOMOSERINE O-SUCCINYLTRANSFERASE"/>
    <property type="match status" value="1"/>
</dbReference>
<dbReference type="OrthoDB" id="9772423at2"/>
<dbReference type="CDD" id="cd03131">
    <property type="entry name" value="GATase1_HTS"/>
    <property type="match status" value="1"/>
</dbReference>
<comment type="catalytic activity">
    <reaction evidence="5">
        <text>L-homoserine + acetyl-CoA = O-acetyl-L-homoserine + CoA</text>
        <dbReference type="Rhea" id="RHEA:13701"/>
        <dbReference type="ChEBI" id="CHEBI:57287"/>
        <dbReference type="ChEBI" id="CHEBI:57288"/>
        <dbReference type="ChEBI" id="CHEBI:57476"/>
        <dbReference type="ChEBI" id="CHEBI:57716"/>
        <dbReference type="EC" id="2.3.1.31"/>
    </reaction>
</comment>
<keyword evidence="2 5" id="KW-0028">Amino-acid biosynthesis</keyword>
<feature type="active site" evidence="5">
    <location>
        <position position="233"/>
    </location>
</feature>
<dbReference type="GO" id="GO:0004414">
    <property type="term" value="F:homoserine O-acetyltransferase activity"/>
    <property type="evidence" value="ECO:0007669"/>
    <property type="project" value="UniProtKB-EC"/>
</dbReference>
<proteinExistence type="inferred from homology"/>